<dbReference type="Pfam" id="PF13309">
    <property type="entry name" value="HTH_22"/>
    <property type="match status" value="1"/>
</dbReference>
<comment type="caution">
    <text evidence="3">The sequence shown here is derived from an EMBL/GenBank/DDBJ whole genome shotgun (WGS) entry which is preliminary data.</text>
</comment>
<dbReference type="InterPro" id="IPR039446">
    <property type="entry name" value="DauR-like"/>
</dbReference>
<keyword evidence="4" id="KW-1185">Reference proteome</keyword>
<accession>A0ABR7FRL1</accession>
<feature type="domain" description="Transcriptional regulator DauR-like HTH" evidence="2">
    <location>
        <begin position="168"/>
        <end position="222"/>
    </location>
</feature>
<proteinExistence type="predicted"/>
<evidence type="ECO:0000259" key="2">
    <source>
        <dbReference type="Pfam" id="PF13309"/>
    </source>
</evidence>
<evidence type="ECO:0000313" key="3">
    <source>
        <dbReference type="EMBL" id="MBC5677827.1"/>
    </source>
</evidence>
<protein>
    <submittedName>
        <fullName evidence="3">PAS domain-containing protein</fullName>
    </submittedName>
</protein>
<feature type="domain" description="YheO-like" evidence="1">
    <location>
        <begin position="6"/>
        <end position="118"/>
    </location>
</feature>
<evidence type="ECO:0000313" key="4">
    <source>
        <dbReference type="Proteomes" id="UP000635828"/>
    </source>
</evidence>
<reference evidence="3 4" key="1">
    <citation type="submission" date="2020-08" db="EMBL/GenBank/DDBJ databases">
        <title>Genome public.</title>
        <authorList>
            <person name="Liu C."/>
            <person name="Sun Q."/>
        </authorList>
    </citation>
    <scope>NUCLEOTIDE SEQUENCE [LARGE SCALE GENOMIC DNA]</scope>
    <source>
        <strain evidence="3 4">NSJ-7</strain>
    </source>
</reference>
<dbReference type="InterPro" id="IPR013559">
    <property type="entry name" value="YheO"/>
</dbReference>
<evidence type="ECO:0000259" key="1">
    <source>
        <dbReference type="Pfam" id="PF08348"/>
    </source>
</evidence>
<organism evidence="3 4">
    <name type="scientific">Anaerostipes hominis</name>
    <name type="common">ex Liu et al. 2021</name>
    <dbReference type="NCBI Taxonomy" id="2763018"/>
    <lineage>
        <taxon>Bacteria</taxon>
        <taxon>Bacillati</taxon>
        <taxon>Bacillota</taxon>
        <taxon>Clostridia</taxon>
        <taxon>Lachnospirales</taxon>
        <taxon>Lachnospiraceae</taxon>
        <taxon>Anaerostipes</taxon>
    </lineage>
</organism>
<dbReference type="Pfam" id="PF08348">
    <property type="entry name" value="PAS_6"/>
    <property type="match status" value="1"/>
</dbReference>
<dbReference type="InterPro" id="IPR039445">
    <property type="entry name" value="DauR-like_HTH"/>
</dbReference>
<dbReference type="PANTHER" id="PTHR35568:SF1">
    <property type="entry name" value="TRANSCRIPTIONAL REGULATOR DAUR"/>
    <property type="match status" value="1"/>
</dbReference>
<dbReference type="PANTHER" id="PTHR35568">
    <property type="entry name" value="TRANSCRIPTIONAL REGULATOR DAUR"/>
    <property type="match status" value="1"/>
</dbReference>
<dbReference type="EMBL" id="JACOOS010000010">
    <property type="protein sequence ID" value="MBC5677827.1"/>
    <property type="molecule type" value="Genomic_DNA"/>
</dbReference>
<gene>
    <name evidence="3" type="ORF">H8S22_09500</name>
</gene>
<sequence length="234" mass="26211">MTNDILRHYIPLVKFLGNTLGPDYEIVLHDLTLKQPAIIAIANKHISGRDMDAPLTNMAMQTIAEKSYTTQDWKLNYRGQSANGKILRCSTLYIKDGQGKLIGLLCINFDDSRFRDISEQVFALCHPNKYVTQNIAINTTPLASDNGDSEQETFYNSISAATEDALLSVVNTLQVPADRLTQTEKLKILQLLDEKGLFMLKGVVPIIAQKLSCSPASIYRYLSKIRLESQNKTE</sequence>
<dbReference type="RefSeq" id="WP_024729151.1">
    <property type="nucleotide sequence ID" value="NZ_JACOOS010000010.1"/>
</dbReference>
<name>A0ABR7FRL1_9FIRM</name>
<dbReference type="Proteomes" id="UP000635828">
    <property type="component" value="Unassembled WGS sequence"/>
</dbReference>